<protein>
    <submittedName>
        <fullName evidence="1">Uncharacterized protein</fullName>
    </submittedName>
</protein>
<accession>A0A0B4XHV0</accession>
<keyword evidence="2" id="KW-1185">Reference proteome</keyword>
<dbReference type="Proteomes" id="UP000006764">
    <property type="component" value="Chromosome"/>
</dbReference>
<dbReference type="OrthoDB" id="6075867at2"/>
<organism evidence="1 2">
    <name type="scientific">Isoalcanivorax pacificus W11-5</name>
    <dbReference type="NCBI Taxonomy" id="391936"/>
    <lineage>
        <taxon>Bacteria</taxon>
        <taxon>Pseudomonadati</taxon>
        <taxon>Pseudomonadota</taxon>
        <taxon>Gammaproteobacteria</taxon>
        <taxon>Oceanospirillales</taxon>
        <taxon>Alcanivoracaceae</taxon>
        <taxon>Isoalcanivorax</taxon>
    </lineage>
</organism>
<gene>
    <name evidence="1" type="ORF">S7S_01110</name>
</gene>
<evidence type="ECO:0000313" key="2">
    <source>
        <dbReference type="Proteomes" id="UP000006764"/>
    </source>
</evidence>
<evidence type="ECO:0000313" key="1">
    <source>
        <dbReference type="EMBL" id="AJD46646.1"/>
    </source>
</evidence>
<dbReference type="RefSeq" id="WP_008736136.1">
    <property type="nucleotide sequence ID" value="NZ_CP004387.1"/>
</dbReference>
<proteinExistence type="predicted"/>
<reference evidence="1 2" key="1">
    <citation type="journal article" date="2012" name="J. Bacteriol.">
        <title>Genome sequence of an alkane-degrading bacterium, Alcanivorax pacificus type strain W11-5, isolated from deep sea sediment.</title>
        <authorList>
            <person name="Lai Q."/>
            <person name="Shao Z."/>
        </authorList>
    </citation>
    <scope>NUCLEOTIDE SEQUENCE [LARGE SCALE GENOMIC DNA]</scope>
    <source>
        <strain evidence="1 2">W11-5</strain>
    </source>
</reference>
<dbReference type="HOGENOM" id="CLU_1232895_0_0_6"/>
<name>A0A0B4XHV0_9GAMM</name>
<dbReference type="AlphaFoldDB" id="A0A0B4XHV0"/>
<dbReference type="EMBL" id="CP004387">
    <property type="protein sequence ID" value="AJD46646.1"/>
    <property type="molecule type" value="Genomic_DNA"/>
</dbReference>
<sequence length="224" mass="24666">MQNVVAIPANPALVNSTEDFLRAVSHGGNGAEAFITMVDRLTDRMLGLFLLEPAEMAQISSGQRKVIDFAVSTASKASHMLTRQIYKKTTNAEFAPIVRNVEAMYWPAGEDNDQQAQISFPVDAAFADDFRRAAEACLAGRGQEEVVLVTRVMDQLNDAILDNIFVAQTRLVKIGFVTQKALNVGIEGSRKAVRAVNAKVLRGLSNEELKLFMRHYGQIIKQRG</sequence>
<dbReference type="KEGG" id="apac:S7S_01110"/>